<comment type="caution">
    <text evidence="3">The sequence shown here is derived from an EMBL/GenBank/DDBJ whole genome shotgun (WGS) entry which is preliminary data.</text>
</comment>
<dbReference type="PANTHER" id="PTHR35205:SF1">
    <property type="entry name" value="ZU5 DOMAIN-CONTAINING PROTEIN"/>
    <property type="match status" value="1"/>
</dbReference>
<reference evidence="3" key="1">
    <citation type="submission" date="2022-11" db="EMBL/GenBank/DDBJ databases">
        <authorList>
            <person name="Petersen C."/>
        </authorList>
    </citation>
    <scope>NUCLEOTIDE SEQUENCE</scope>
    <source>
        <strain evidence="3">IBT 29864</strain>
    </source>
</reference>
<feature type="region of interest" description="Disordered" evidence="1">
    <location>
        <begin position="1"/>
        <end position="33"/>
    </location>
</feature>
<dbReference type="PANTHER" id="PTHR35205">
    <property type="entry name" value="NB-ARC AND TPR DOMAIN PROTEIN"/>
    <property type="match status" value="1"/>
</dbReference>
<gene>
    <name evidence="3" type="ORF">N7496_010501</name>
</gene>
<dbReference type="Pfam" id="PF25000">
    <property type="entry name" value="DUF7779"/>
    <property type="match status" value="1"/>
</dbReference>
<feature type="compositionally biased region" description="Low complexity" evidence="1">
    <location>
        <begin position="16"/>
        <end position="32"/>
    </location>
</feature>
<dbReference type="RefSeq" id="XP_056552414.1">
    <property type="nucleotide sequence ID" value="XM_056703414.1"/>
</dbReference>
<dbReference type="InterPro" id="IPR027417">
    <property type="entry name" value="P-loop_NTPase"/>
</dbReference>
<dbReference type="EMBL" id="JAPZBS010000008">
    <property type="protein sequence ID" value="KAJ5364788.1"/>
    <property type="molecule type" value="Genomic_DNA"/>
</dbReference>
<dbReference type="InterPro" id="IPR029058">
    <property type="entry name" value="AB_hydrolase_fold"/>
</dbReference>
<protein>
    <submittedName>
        <fullName evidence="3">Tetratricopeptide repeat domain-containing protein</fullName>
    </submittedName>
</protein>
<organism evidence="3 4">
    <name type="scientific">Penicillium cataractarum</name>
    <dbReference type="NCBI Taxonomy" id="2100454"/>
    <lineage>
        <taxon>Eukaryota</taxon>
        <taxon>Fungi</taxon>
        <taxon>Dikarya</taxon>
        <taxon>Ascomycota</taxon>
        <taxon>Pezizomycotina</taxon>
        <taxon>Eurotiomycetes</taxon>
        <taxon>Eurotiomycetidae</taxon>
        <taxon>Eurotiales</taxon>
        <taxon>Aspergillaceae</taxon>
        <taxon>Penicillium</taxon>
    </lineage>
</organism>
<dbReference type="InterPro" id="IPR011990">
    <property type="entry name" value="TPR-like_helical_dom_sf"/>
</dbReference>
<accession>A0A9W9RQY2</accession>
<dbReference type="SMART" id="SM00028">
    <property type="entry name" value="TPR"/>
    <property type="match status" value="3"/>
</dbReference>
<dbReference type="SUPFAM" id="SSF48452">
    <property type="entry name" value="TPR-like"/>
    <property type="match status" value="1"/>
</dbReference>
<dbReference type="Proteomes" id="UP001147782">
    <property type="component" value="Unassembled WGS sequence"/>
</dbReference>
<dbReference type="SUPFAM" id="SSF53474">
    <property type="entry name" value="alpha/beta-Hydrolases"/>
    <property type="match status" value="1"/>
</dbReference>
<feature type="domain" description="DUF7779" evidence="2">
    <location>
        <begin position="683"/>
        <end position="776"/>
    </location>
</feature>
<dbReference type="GO" id="GO:0017000">
    <property type="term" value="P:antibiotic biosynthetic process"/>
    <property type="evidence" value="ECO:0007669"/>
    <property type="project" value="UniProtKB-ARBA"/>
</dbReference>
<sequence>MKHQEEDADGPGQETVGGSSLTTTTPTTGHSSLNLSSVVQLRPDPNDGSMVQTSVISVPGYQTPPVRKWGLRNELESAALAVDALSRLHIYIHRPAFDEEDVFSWEKFLAAGNDLAEDVARLSTEVPESWPRYSLMNHELTSSGQFPERPIIFIAHSLGGVLLKKALLLTHQNIHDKRFKLVVDCLSGILFLGTPHCGTNDDDTLLRHNRVLHNCAKFAMQRRSSRLPAKDVFQLANLAATFQQIATIPVLSVYETHYQRTAHRSLTIDMPQVLVDKETATVSAQIEHFLGVHLSHMELCNLSKLRDQTYSAREFLRSLLEAISTSRRPSDEPSSSGYDPLNPLNLADIEPPERIRGASLHGDVRTIGSSSESIRTSQRLPRRLRHVPSNSDRLLQSRTCRLPCFSLASYSRNADFIGRTGVFSRMDKYLLPRPPPTDTGDAQTSRVFSLCGMGGVGKTDLAIEYAYTRQDAFGAVFWLEAGGVSQLISDFAGISIKLGLESPEEAQDLESSRAIVKAWLNNPSKTPNRTGDPSQTNYSWLLIFDNADTLDIIADYIPYYGNGSILITSRDPFAKTHFFSNGQGIDLEPLPTGDAAYLLRRLTKGTDETPDREEHQASVKVATQLDGLPLAMTQMAGFIRRRHLTISEYVELYASDARYADVRTIGNPMQDNRYGHTLATAYSFEGLGKHSTRLLKSLAFMNPDRVQEEIYLGARRLGRPEDGGDDGEGRVWTAPDFESARYELLGSSIIKRNIDKKELWIHRVIQAEVRARMDKRTRYETFRQVLALLTKAWPPGDLCSQASERWAICEKLFPHLERFYQIYNEHATDWGNFEIDPIFPTLLNEAAVYLHERGFSHEGKMYLQLALDLCERGNITSEPLISDMHLTMGALCNETNDAEGCLEHNILCLALRKAESVRKKTPDLRLAFAHSQMGIAYMMIRKFALATEYFKQCVEMLKGLEVDVDEFGFPSCNLGLAYWVQGQHETADQVLTDLLQQREERHGKLDRVSYKYIFPPPHGTGRVLQALGNVKASRAKQLEARGMDAEAKSLWDEVFYLHSECLKQYEATLGLFNHRTADACHKLAEYHIRFGQDDLAQEYLDRALGIWGDRQWFRNESARSSFLRGTHLQSMGGKQNVEEGKRLVERAVALRKQILLDKSGKKDLEMEDFDDLVCFWSI</sequence>
<dbReference type="GO" id="GO:0072330">
    <property type="term" value="P:monocarboxylic acid biosynthetic process"/>
    <property type="evidence" value="ECO:0007669"/>
    <property type="project" value="UniProtKB-ARBA"/>
</dbReference>
<dbReference type="InterPro" id="IPR056681">
    <property type="entry name" value="DUF7779"/>
</dbReference>
<keyword evidence="4" id="KW-1185">Reference proteome</keyword>
<dbReference type="Gene3D" id="1.25.40.10">
    <property type="entry name" value="Tetratricopeptide repeat domain"/>
    <property type="match status" value="2"/>
</dbReference>
<evidence type="ECO:0000259" key="2">
    <source>
        <dbReference type="Pfam" id="PF25000"/>
    </source>
</evidence>
<proteinExistence type="predicted"/>
<dbReference type="Gene3D" id="3.40.50.1820">
    <property type="entry name" value="alpha/beta hydrolase"/>
    <property type="match status" value="1"/>
</dbReference>
<dbReference type="AlphaFoldDB" id="A0A9W9RQY2"/>
<evidence type="ECO:0000313" key="3">
    <source>
        <dbReference type="EMBL" id="KAJ5364788.1"/>
    </source>
</evidence>
<evidence type="ECO:0000256" key="1">
    <source>
        <dbReference type="SAM" id="MobiDB-lite"/>
    </source>
</evidence>
<evidence type="ECO:0000313" key="4">
    <source>
        <dbReference type="Proteomes" id="UP001147782"/>
    </source>
</evidence>
<reference evidence="3" key="2">
    <citation type="journal article" date="2023" name="IMA Fungus">
        <title>Comparative genomic study of the Penicillium genus elucidates a diverse pangenome and 15 lateral gene transfer events.</title>
        <authorList>
            <person name="Petersen C."/>
            <person name="Sorensen T."/>
            <person name="Nielsen M.R."/>
            <person name="Sondergaard T.E."/>
            <person name="Sorensen J.L."/>
            <person name="Fitzpatrick D.A."/>
            <person name="Frisvad J.C."/>
            <person name="Nielsen K.L."/>
        </authorList>
    </citation>
    <scope>NUCLEOTIDE SEQUENCE</scope>
    <source>
        <strain evidence="3">IBT 29864</strain>
    </source>
</reference>
<dbReference type="SUPFAM" id="SSF52540">
    <property type="entry name" value="P-loop containing nucleoside triphosphate hydrolases"/>
    <property type="match status" value="1"/>
</dbReference>
<dbReference type="OrthoDB" id="6161812at2759"/>
<dbReference type="GeneID" id="81442593"/>
<dbReference type="Gene3D" id="3.40.50.300">
    <property type="entry name" value="P-loop containing nucleotide triphosphate hydrolases"/>
    <property type="match status" value="1"/>
</dbReference>
<dbReference type="InterPro" id="IPR019734">
    <property type="entry name" value="TPR_rpt"/>
</dbReference>
<name>A0A9W9RQY2_9EURO</name>